<evidence type="ECO:0000259" key="2">
    <source>
        <dbReference type="Pfam" id="PF25148"/>
    </source>
</evidence>
<protein>
    <recommendedName>
        <fullName evidence="5">HEAT repeat protein</fullName>
    </recommendedName>
</protein>
<dbReference type="Pfam" id="PF25148">
    <property type="entry name" value="DUF7824"/>
    <property type="match status" value="1"/>
</dbReference>
<proteinExistence type="predicted"/>
<dbReference type="Pfam" id="PF20103">
    <property type="entry name" value="DUF6493"/>
    <property type="match status" value="1"/>
</dbReference>
<accession>A0A660LFV5</accession>
<dbReference type="InterPro" id="IPR045472">
    <property type="entry name" value="DUF6493"/>
</dbReference>
<feature type="domain" description="DUF7824" evidence="2">
    <location>
        <begin position="484"/>
        <end position="558"/>
    </location>
</feature>
<dbReference type="AlphaFoldDB" id="A0A660LFV5"/>
<evidence type="ECO:0008006" key="5">
    <source>
        <dbReference type="Google" id="ProtNLM"/>
    </source>
</evidence>
<dbReference type="OrthoDB" id="3268451at2"/>
<comment type="caution">
    <text evidence="3">The sequence shown here is derived from an EMBL/GenBank/DDBJ whole genome shotgun (WGS) entry which is preliminary data.</text>
</comment>
<name>A0A660LFV5_9ACTN</name>
<dbReference type="InterPro" id="IPR056726">
    <property type="entry name" value="DUF7824"/>
</dbReference>
<dbReference type="RefSeq" id="WP_147447672.1">
    <property type="nucleotide sequence ID" value="NZ_RBIL01000001.1"/>
</dbReference>
<gene>
    <name evidence="3" type="ORF">C8N24_1414</name>
</gene>
<evidence type="ECO:0000313" key="3">
    <source>
        <dbReference type="EMBL" id="RKQ91591.1"/>
    </source>
</evidence>
<dbReference type="Proteomes" id="UP000278962">
    <property type="component" value="Unassembled WGS sequence"/>
</dbReference>
<organism evidence="3 4">
    <name type="scientific">Solirubrobacter pauli</name>
    <dbReference type="NCBI Taxonomy" id="166793"/>
    <lineage>
        <taxon>Bacteria</taxon>
        <taxon>Bacillati</taxon>
        <taxon>Actinomycetota</taxon>
        <taxon>Thermoleophilia</taxon>
        <taxon>Solirubrobacterales</taxon>
        <taxon>Solirubrobacteraceae</taxon>
        <taxon>Solirubrobacter</taxon>
    </lineage>
</organism>
<reference evidence="3 4" key="1">
    <citation type="submission" date="2018-10" db="EMBL/GenBank/DDBJ databases">
        <title>Genomic Encyclopedia of Archaeal and Bacterial Type Strains, Phase II (KMG-II): from individual species to whole genera.</title>
        <authorList>
            <person name="Goeker M."/>
        </authorList>
    </citation>
    <scope>NUCLEOTIDE SEQUENCE [LARGE SCALE GENOMIC DNA]</scope>
    <source>
        <strain evidence="3 4">DSM 14954</strain>
    </source>
</reference>
<feature type="domain" description="DUF6493" evidence="1">
    <location>
        <begin position="129"/>
        <end position="265"/>
    </location>
</feature>
<dbReference type="EMBL" id="RBIL01000001">
    <property type="protein sequence ID" value="RKQ91591.1"/>
    <property type="molecule type" value="Genomic_DNA"/>
</dbReference>
<keyword evidence="4" id="KW-1185">Reference proteome</keyword>
<evidence type="ECO:0000313" key="4">
    <source>
        <dbReference type="Proteomes" id="UP000278962"/>
    </source>
</evidence>
<sequence length="807" mass="87213">MLEAVVAGDATRVAAQLHGLSESERRAVVPELLGLLKALRKPSHYTSVLDASGQPQEVEWADHRGWETHMDQERAVHTGLLASATLSELRRARITFVAHDDALAILLDRRPPWMQEWVELYDGWALGHELVTRSLIERPTGYYAGLLRQSASWALATYPELLEHDVWALLNYVGEDSLRAADDNGGSGWADALLACAADGRLPRARLLDATLDALAGDIDAYRAVWFTRFWRALAPTREERRERAERLAAVLAAPAASAVSFAVTELLRDDAAVPTRELAPALAAGPKGTALKALRLLDRAPDAEAAVVALAHVAPEVQAAALDRLERWGVEPAALEPYFDGLAATQRPRALALLDGTPAPAVQDEAVDVSGIPEAIRLALNFGGPVPEAPVAGEPVLGAPMAPISLAEAAHRVGTALVDHEAPEHEDEWLLDALLRCCDEPTAWDGPLRPFATRLDDRWSETVLAVAAAWRSGQARARFYEPGLWERRLLAAERRAAAGQSAPLLALPTHAGGWIEPVALVERLRTVGDTADEDELAQAILRLAPEGRATALAAASDLPGRAGAALRCALGGARVDGDRADELVARHVRVPALEPRLGVEVRVWDIPDYEYDHRDWIVTASPVDEREPLSQLGARAAGHDFRTTPLDWPARRDLACAEPFGRYGQCAPLLLTLLPSSEPLPPLALRLALVSLAHQDEVVRLAATDLLIAAIDDGRADAPALIPHLREDLPLLLTNRLTPRFTDIAATGVLHAVVVRDALAATIDVVTKRPGPLRRLLGELEAQTEGVDPAPLLLAAQVRRAQRWIG</sequence>
<evidence type="ECO:0000259" key="1">
    <source>
        <dbReference type="Pfam" id="PF20103"/>
    </source>
</evidence>